<evidence type="ECO:0000256" key="2">
    <source>
        <dbReference type="ARBA" id="ARBA00022692"/>
    </source>
</evidence>
<dbReference type="Gene3D" id="1.10.287.950">
    <property type="entry name" value="Methyl-accepting chemotaxis protein"/>
    <property type="match status" value="1"/>
</dbReference>
<sequence>MLLPAISQKSKIILLLVLSTLGFVLLGTYTGSRLSSLMKQYDFSNSVSAGASKVVGIEVRLLTLAGMLDDLERSQVNQVKEDISVLSHSIEENKVLLAEVGLKNQAEQLTAVVEEFQLSVQPWLKVMSELGFNVDDGELGRLKVLAATIEFKIEETGMVTVNSDFQAMIKAQQNYLLSPSEQSLSLFNDAMTGFENVSNTYAMLDLYQTEIEDFKTTFKRVNRLSEELGRLEHKLAQNEASAILLVQDIDSRLKAISKQYHLTAQIAADKTKWSVLAACSVLALIIIASFVILSVSFSKTIAAITNVFNSIAGGDLSKRMITTSNPKDEFNQLAILINQSCINLGHLVEGVQVSSKALSDDAAKLDTNLDSLIVNQSEVLEQTQLLASATEEVSVTTKEVSNSLEFVADISRSSNQAAEEGGSTITQAIGTLEEVSTILNSAAGHIQQLEQASTKVDSVMDIINGIAEQTNLLALNAAIEAARAGDQGRGFAVVADEVRSLAVRTVDAVGEISGTIETMKKESSKVIQYIVHSSDSIQAGQKKGMEAMQALERITEKSDEVSHQTEIIFASIKELATTSQSMADSMVQISTSMKELEESTSIIRDTSQAVDQSSTKLNSDCQLFDVS</sequence>
<evidence type="ECO:0000259" key="9">
    <source>
        <dbReference type="PROSITE" id="PS50111"/>
    </source>
</evidence>
<evidence type="ECO:0000256" key="8">
    <source>
        <dbReference type="SAM" id="Phobius"/>
    </source>
</evidence>
<evidence type="ECO:0000256" key="1">
    <source>
        <dbReference type="ARBA" id="ARBA00004141"/>
    </source>
</evidence>
<evidence type="ECO:0000256" key="4">
    <source>
        <dbReference type="ARBA" id="ARBA00023136"/>
    </source>
</evidence>
<dbReference type="RefSeq" id="WP_150895216.1">
    <property type="nucleotide sequence ID" value="NZ_VXDD01000001.1"/>
</dbReference>
<dbReference type="Pfam" id="PF00015">
    <property type="entry name" value="MCPsignal"/>
    <property type="match status" value="1"/>
</dbReference>
<evidence type="ECO:0000256" key="3">
    <source>
        <dbReference type="ARBA" id="ARBA00022989"/>
    </source>
</evidence>
<dbReference type="GO" id="GO:0007165">
    <property type="term" value="P:signal transduction"/>
    <property type="evidence" value="ECO:0007669"/>
    <property type="project" value="UniProtKB-KW"/>
</dbReference>
<feature type="transmembrane region" description="Helical" evidence="8">
    <location>
        <begin position="275"/>
        <end position="297"/>
    </location>
</feature>
<dbReference type="AlphaFoldDB" id="A0A5N3SB53"/>
<evidence type="ECO:0000256" key="7">
    <source>
        <dbReference type="PROSITE-ProRule" id="PRU00284"/>
    </source>
</evidence>
<proteinExistence type="inferred from homology"/>
<dbReference type="PROSITE" id="PS50111">
    <property type="entry name" value="CHEMOTAXIS_TRANSDUC_2"/>
    <property type="match status" value="1"/>
</dbReference>
<gene>
    <name evidence="11" type="ORF">F2Z80_09090</name>
</gene>
<evidence type="ECO:0000259" key="10">
    <source>
        <dbReference type="PROSITE" id="PS50885"/>
    </source>
</evidence>
<evidence type="ECO:0000256" key="5">
    <source>
        <dbReference type="ARBA" id="ARBA00023224"/>
    </source>
</evidence>
<dbReference type="SUPFAM" id="SSF58104">
    <property type="entry name" value="Methyl-accepting chemotaxis protein (MCP) signaling domain"/>
    <property type="match status" value="1"/>
</dbReference>
<dbReference type="GO" id="GO:0006935">
    <property type="term" value="P:chemotaxis"/>
    <property type="evidence" value="ECO:0007669"/>
    <property type="project" value="InterPro"/>
</dbReference>
<keyword evidence="3 8" id="KW-1133">Transmembrane helix</keyword>
<protein>
    <submittedName>
        <fullName evidence="11">Methyl-accepting chemotaxis protein</fullName>
    </submittedName>
</protein>
<reference evidence="11 12" key="1">
    <citation type="submission" date="2019-09" db="EMBL/GenBank/DDBJ databases">
        <title>Vibrio Fortis S7-72.</title>
        <authorList>
            <person name="Das S.K."/>
        </authorList>
    </citation>
    <scope>NUCLEOTIDE SEQUENCE [LARGE SCALE GENOMIC DNA]</scope>
    <source>
        <strain evidence="11 12">S7-72</strain>
    </source>
</reference>
<feature type="domain" description="Methyl-accepting transducer" evidence="9">
    <location>
        <begin position="354"/>
        <end position="597"/>
    </location>
</feature>
<accession>A0A5N3SB53</accession>
<keyword evidence="4 8" id="KW-0472">Membrane</keyword>
<comment type="caution">
    <text evidence="11">The sequence shown here is derived from an EMBL/GenBank/DDBJ whole genome shotgun (WGS) entry which is preliminary data.</text>
</comment>
<feature type="transmembrane region" description="Helical" evidence="8">
    <location>
        <begin position="12"/>
        <end position="31"/>
    </location>
</feature>
<comment type="similarity">
    <text evidence="6">Belongs to the methyl-accepting chemotaxis (MCP) protein family.</text>
</comment>
<dbReference type="GO" id="GO:0004888">
    <property type="term" value="F:transmembrane signaling receptor activity"/>
    <property type="evidence" value="ECO:0007669"/>
    <property type="project" value="InterPro"/>
</dbReference>
<keyword evidence="5 7" id="KW-0807">Transducer</keyword>
<dbReference type="PROSITE" id="PS50885">
    <property type="entry name" value="HAMP"/>
    <property type="match status" value="1"/>
</dbReference>
<dbReference type="Proteomes" id="UP000326687">
    <property type="component" value="Unassembled WGS sequence"/>
</dbReference>
<evidence type="ECO:0000256" key="6">
    <source>
        <dbReference type="ARBA" id="ARBA00029447"/>
    </source>
</evidence>
<evidence type="ECO:0000313" key="12">
    <source>
        <dbReference type="Proteomes" id="UP000326687"/>
    </source>
</evidence>
<keyword evidence="2 8" id="KW-0812">Transmembrane</keyword>
<dbReference type="InterPro" id="IPR003660">
    <property type="entry name" value="HAMP_dom"/>
</dbReference>
<name>A0A5N3SB53_9VIBR</name>
<dbReference type="PANTHER" id="PTHR32089:SF119">
    <property type="entry name" value="METHYL-ACCEPTING CHEMOTAXIS PROTEIN CTPL"/>
    <property type="match status" value="1"/>
</dbReference>
<dbReference type="GO" id="GO:0016020">
    <property type="term" value="C:membrane"/>
    <property type="evidence" value="ECO:0007669"/>
    <property type="project" value="UniProtKB-SubCell"/>
</dbReference>
<comment type="subcellular location">
    <subcellularLocation>
        <location evidence="1">Membrane</location>
        <topology evidence="1">Multi-pass membrane protein</topology>
    </subcellularLocation>
</comment>
<dbReference type="PRINTS" id="PR00260">
    <property type="entry name" value="CHEMTRNSDUCR"/>
</dbReference>
<dbReference type="SMART" id="SM00283">
    <property type="entry name" value="MA"/>
    <property type="match status" value="1"/>
</dbReference>
<dbReference type="InterPro" id="IPR004090">
    <property type="entry name" value="Chemotax_Me-accpt_rcpt"/>
</dbReference>
<dbReference type="PANTHER" id="PTHR32089">
    <property type="entry name" value="METHYL-ACCEPTING CHEMOTAXIS PROTEIN MCPB"/>
    <property type="match status" value="1"/>
</dbReference>
<organism evidence="11 12">
    <name type="scientific">Vibrio fortis</name>
    <dbReference type="NCBI Taxonomy" id="212667"/>
    <lineage>
        <taxon>Bacteria</taxon>
        <taxon>Pseudomonadati</taxon>
        <taxon>Pseudomonadota</taxon>
        <taxon>Gammaproteobacteria</taxon>
        <taxon>Vibrionales</taxon>
        <taxon>Vibrionaceae</taxon>
        <taxon>Vibrio</taxon>
    </lineage>
</organism>
<dbReference type="InterPro" id="IPR004089">
    <property type="entry name" value="MCPsignal_dom"/>
</dbReference>
<dbReference type="CDD" id="cd11386">
    <property type="entry name" value="MCP_signal"/>
    <property type="match status" value="1"/>
</dbReference>
<evidence type="ECO:0000313" key="11">
    <source>
        <dbReference type="EMBL" id="KAB0304080.1"/>
    </source>
</evidence>
<dbReference type="EMBL" id="VXDD01000001">
    <property type="protein sequence ID" value="KAB0304080.1"/>
    <property type="molecule type" value="Genomic_DNA"/>
</dbReference>
<feature type="domain" description="HAMP" evidence="10">
    <location>
        <begin position="295"/>
        <end position="349"/>
    </location>
</feature>